<keyword evidence="3" id="KW-0862">Zinc</keyword>
<keyword evidence="10" id="KW-1185">Reference proteome</keyword>
<keyword evidence="2 4" id="KW-0863">Zinc-finger</keyword>
<evidence type="ECO:0000259" key="8">
    <source>
        <dbReference type="PROSITE" id="PS50119"/>
    </source>
</evidence>
<dbReference type="SUPFAM" id="SSF57850">
    <property type="entry name" value="RING/U-box"/>
    <property type="match status" value="1"/>
</dbReference>
<evidence type="ECO:0000256" key="3">
    <source>
        <dbReference type="ARBA" id="ARBA00022833"/>
    </source>
</evidence>
<dbReference type="InterPro" id="IPR000315">
    <property type="entry name" value="Znf_B-box"/>
</dbReference>
<feature type="domain" description="B box-type" evidence="8">
    <location>
        <begin position="317"/>
        <end position="353"/>
    </location>
</feature>
<dbReference type="PROSITE" id="PS50119">
    <property type="entry name" value="ZF_BBOX"/>
    <property type="match status" value="2"/>
</dbReference>
<organism evidence="9 10">
    <name type="scientific">Dreissena polymorpha</name>
    <name type="common">Zebra mussel</name>
    <name type="synonym">Mytilus polymorpha</name>
    <dbReference type="NCBI Taxonomy" id="45954"/>
    <lineage>
        <taxon>Eukaryota</taxon>
        <taxon>Metazoa</taxon>
        <taxon>Spiralia</taxon>
        <taxon>Lophotrochozoa</taxon>
        <taxon>Mollusca</taxon>
        <taxon>Bivalvia</taxon>
        <taxon>Autobranchia</taxon>
        <taxon>Heteroconchia</taxon>
        <taxon>Euheterodonta</taxon>
        <taxon>Imparidentia</taxon>
        <taxon>Neoheterodontei</taxon>
        <taxon>Myida</taxon>
        <taxon>Dreissenoidea</taxon>
        <taxon>Dreissenidae</taxon>
        <taxon>Dreissena</taxon>
    </lineage>
</organism>
<dbReference type="Pfam" id="PF00643">
    <property type="entry name" value="zf-B_box"/>
    <property type="match status" value="1"/>
</dbReference>
<dbReference type="CDD" id="cd19757">
    <property type="entry name" value="Bbox1"/>
    <property type="match status" value="1"/>
</dbReference>
<dbReference type="SUPFAM" id="SSF57845">
    <property type="entry name" value="B-box zinc-binding domain"/>
    <property type="match status" value="1"/>
</dbReference>
<dbReference type="PANTHER" id="PTHR25462:SF291">
    <property type="entry name" value="E3 UBIQUITIN-PROTEIN LIGASE TRIM45"/>
    <property type="match status" value="1"/>
</dbReference>
<dbReference type="PANTHER" id="PTHR25462">
    <property type="entry name" value="BONUS, ISOFORM C-RELATED"/>
    <property type="match status" value="1"/>
</dbReference>
<keyword evidence="5" id="KW-0175">Coiled coil</keyword>
<dbReference type="PROSITE" id="PS50089">
    <property type="entry name" value="ZF_RING_2"/>
    <property type="match status" value="1"/>
</dbReference>
<dbReference type="PROSITE" id="PS00518">
    <property type="entry name" value="ZF_RING_1"/>
    <property type="match status" value="1"/>
</dbReference>
<dbReference type="SUPFAM" id="SSF101898">
    <property type="entry name" value="NHL repeat"/>
    <property type="match status" value="1"/>
</dbReference>
<dbReference type="Gene3D" id="2.120.10.30">
    <property type="entry name" value="TolB, C-terminal domain"/>
    <property type="match status" value="1"/>
</dbReference>
<feature type="region of interest" description="Disordered" evidence="6">
    <location>
        <begin position="72"/>
        <end position="106"/>
    </location>
</feature>
<feature type="domain" description="B box-type" evidence="8">
    <location>
        <begin position="262"/>
        <end position="308"/>
    </location>
</feature>
<evidence type="ECO:0000313" key="10">
    <source>
        <dbReference type="Proteomes" id="UP000828390"/>
    </source>
</evidence>
<feature type="coiled-coil region" evidence="5">
    <location>
        <begin position="382"/>
        <end position="434"/>
    </location>
</feature>
<evidence type="ECO:0000259" key="7">
    <source>
        <dbReference type="PROSITE" id="PS50089"/>
    </source>
</evidence>
<keyword evidence="1" id="KW-0479">Metal-binding</keyword>
<evidence type="ECO:0000313" key="9">
    <source>
        <dbReference type="EMBL" id="KAH3701934.1"/>
    </source>
</evidence>
<feature type="compositionally biased region" description="Polar residues" evidence="6">
    <location>
        <begin position="1"/>
        <end position="16"/>
    </location>
</feature>
<evidence type="ECO:0000256" key="6">
    <source>
        <dbReference type="SAM" id="MobiDB-lite"/>
    </source>
</evidence>
<reference evidence="9" key="2">
    <citation type="submission" date="2020-11" db="EMBL/GenBank/DDBJ databases">
        <authorList>
            <person name="McCartney M.A."/>
            <person name="Auch B."/>
            <person name="Kono T."/>
            <person name="Mallez S."/>
            <person name="Becker A."/>
            <person name="Gohl D.M."/>
            <person name="Silverstein K.A.T."/>
            <person name="Koren S."/>
            <person name="Bechman K.B."/>
            <person name="Herman A."/>
            <person name="Abrahante J.E."/>
            <person name="Garbe J."/>
        </authorList>
    </citation>
    <scope>NUCLEOTIDE SEQUENCE</scope>
    <source>
        <strain evidence="9">Duluth1</strain>
        <tissue evidence="9">Whole animal</tissue>
    </source>
</reference>
<proteinExistence type="predicted"/>
<protein>
    <submittedName>
        <fullName evidence="9">Uncharacterized protein</fullName>
    </submittedName>
</protein>
<dbReference type="InterPro" id="IPR001841">
    <property type="entry name" value="Znf_RING"/>
</dbReference>
<sequence>MEQVTSSGGRISSQRTAKSKSTSRVSVGSTGSLPSILIPSPGDIPTDPNNRPWTHLNAGFSRPYERASHISESFNKGKPLHRSFSKFQSSNEEKSSTLDSSFSLSPKKPSNLYSSIDLTRDTEEFTMKTSRYLGSKTERQHSSFNDAVAHAQQTERSVPIVQWRKISSVPETERLEDSNDVTDDTHNDLGKCLTCAEGDKILKLLPCLHTFCESCLEMRIQDHPSHSWFKCELCQRQINLPTNGVNGFEDNVFSKCSDQSVTENDRCDVCKGSIPSCKCAECKIYLCSDCVKGHLTTDTEHEHYIVNVRQEMVGLSPKEIICGEHSPFTLELFCVTCAKPICGRCAIGRHATHICENIQVTSIDRRNELKQMTHDSGTRRVFREIRDNIKACQREKSVIEEDSQNTVRAIQAHIQNLKEELDAYGQKLIKEVLENESKAIATLGKKIDDGERNEKALKVSMATLKQISERLRDVDIINKYDSLKATITEAKRSSKSLPVQSVRIKYKPLIQSIKPLMGRIQTKTSLKKPLDYIEICSLNFQKFVSAICPIDENKAWVGYRKFIQLCANDGSQGTRVDMEETVVSIATTSSGAIVVCCKASVKALLNKPAHKVLFHLVHEPSDMVVNENDNLIVCFKEAKKVTVFSIRGKPLQEMDVRNLGFRFGFRMNDPWKLALDDNQNVYLTDYLSETIVVYDRYFELKTAFASNVYRNASLCCSRGLLFVADYKRDCVQILSESGDLLQTCQTSAIGSPSSIAVDKTGSLWLGSLSGQVKVYSKR</sequence>
<dbReference type="InterPro" id="IPR013083">
    <property type="entry name" value="Znf_RING/FYVE/PHD"/>
</dbReference>
<dbReference type="Gene3D" id="3.30.160.60">
    <property type="entry name" value="Classic Zinc Finger"/>
    <property type="match status" value="1"/>
</dbReference>
<dbReference type="EMBL" id="JAIWYP010000015">
    <property type="protein sequence ID" value="KAH3701934.1"/>
    <property type="molecule type" value="Genomic_DNA"/>
</dbReference>
<reference evidence="9" key="1">
    <citation type="journal article" date="2019" name="bioRxiv">
        <title>The Genome of the Zebra Mussel, Dreissena polymorpha: A Resource for Invasive Species Research.</title>
        <authorList>
            <person name="McCartney M.A."/>
            <person name="Auch B."/>
            <person name="Kono T."/>
            <person name="Mallez S."/>
            <person name="Zhang Y."/>
            <person name="Obille A."/>
            <person name="Becker A."/>
            <person name="Abrahante J.E."/>
            <person name="Garbe J."/>
            <person name="Badalamenti J.P."/>
            <person name="Herman A."/>
            <person name="Mangelson H."/>
            <person name="Liachko I."/>
            <person name="Sullivan S."/>
            <person name="Sone E.D."/>
            <person name="Koren S."/>
            <person name="Silverstein K.A.T."/>
            <person name="Beckman K.B."/>
            <person name="Gohl D.M."/>
        </authorList>
    </citation>
    <scope>NUCLEOTIDE SEQUENCE</scope>
    <source>
        <strain evidence="9">Duluth1</strain>
        <tissue evidence="9">Whole animal</tissue>
    </source>
</reference>
<evidence type="ECO:0000256" key="4">
    <source>
        <dbReference type="PROSITE-ProRule" id="PRU00024"/>
    </source>
</evidence>
<evidence type="ECO:0000256" key="2">
    <source>
        <dbReference type="ARBA" id="ARBA00022771"/>
    </source>
</evidence>
<comment type="caution">
    <text evidence="9">The sequence shown here is derived from an EMBL/GenBank/DDBJ whole genome shotgun (WGS) entry which is preliminary data.</text>
</comment>
<dbReference type="AlphaFoldDB" id="A0A9D3YNC0"/>
<dbReference type="GO" id="GO:0061630">
    <property type="term" value="F:ubiquitin protein ligase activity"/>
    <property type="evidence" value="ECO:0007669"/>
    <property type="project" value="TreeGrafter"/>
</dbReference>
<feature type="region of interest" description="Disordered" evidence="6">
    <location>
        <begin position="1"/>
        <end position="58"/>
    </location>
</feature>
<evidence type="ECO:0000256" key="1">
    <source>
        <dbReference type="ARBA" id="ARBA00022723"/>
    </source>
</evidence>
<name>A0A9D3YNC0_DREPO</name>
<dbReference type="InterPro" id="IPR011042">
    <property type="entry name" value="6-blade_b-propeller_TolB-like"/>
</dbReference>
<dbReference type="InterPro" id="IPR047153">
    <property type="entry name" value="TRIM45/56/19-like"/>
</dbReference>
<feature type="compositionally biased region" description="Low complexity" evidence="6">
    <location>
        <begin position="19"/>
        <end position="32"/>
    </location>
</feature>
<dbReference type="GO" id="GO:0008270">
    <property type="term" value="F:zinc ion binding"/>
    <property type="evidence" value="ECO:0007669"/>
    <property type="project" value="UniProtKB-KW"/>
</dbReference>
<gene>
    <name evidence="9" type="ORF">DPMN_076932</name>
</gene>
<feature type="domain" description="RING-type" evidence="7">
    <location>
        <begin position="192"/>
        <end position="235"/>
    </location>
</feature>
<accession>A0A9D3YNC0</accession>
<dbReference type="Gene3D" id="3.30.40.10">
    <property type="entry name" value="Zinc/RING finger domain, C3HC4 (zinc finger)"/>
    <property type="match status" value="1"/>
</dbReference>
<evidence type="ECO:0000256" key="5">
    <source>
        <dbReference type="SAM" id="Coils"/>
    </source>
</evidence>
<dbReference type="Proteomes" id="UP000828390">
    <property type="component" value="Unassembled WGS sequence"/>
</dbReference>
<dbReference type="InterPro" id="IPR017907">
    <property type="entry name" value="Znf_RING_CS"/>
</dbReference>